<feature type="transmembrane region" description="Helical" evidence="1">
    <location>
        <begin position="38"/>
        <end position="58"/>
    </location>
</feature>
<dbReference type="Proteomes" id="UP000617145">
    <property type="component" value="Unassembled WGS sequence"/>
</dbReference>
<feature type="transmembrane region" description="Helical" evidence="1">
    <location>
        <begin position="94"/>
        <end position="115"/>
    </location>
</feature>
<evidence type="ECO:0000256" key="1">
    <source>
        <dbReference type="SAM" id="Phobius"/>
    </source>
</evidence>
<reference evidence="3" key="2">
    <citation type="submission" date="2020-09" db="EMBL/GenBank/DDBJ databases">
        <authorList>
            <person name="Sun Q."/>
            <person name="Zhou Y."/>
        </authorList>
    </citation>
    <scope>NUCLEOTIDE SEQUENCE</scope>
    <source>
        <strain evidence="3">CGMCC 1.15762</strain>
    </source>
</reference>
<dbReference type="PANTHER" id="PTHR22911">
    <property type="entry name" value="ACYL-MALONYL CONDENSING ENZYME-RELATED"/>
    <property type="match status" value="1"/>
</dbReference>
<dbReference type="EMBL" id="BMJV01000013">
    <property type="protein sequence ID" value="GGG86906.1"/>
    <property type="molecule type" value="Genomic_DNA"/>
</dbReference>
<evidence type="ECO:0000313" key="4">
    <source>
        <dbReference type="Proteomes" id="UP000617145"/>
    </source>
</evidence>
<feature type="transmembrane region" description="Helical" evidence="1">
    <location>
        <begin position="269"/>
        <end position="286"/>
    </location>
</feature>
<sequence>MTHERVLLIATATVLATGVLWGLYWLPVRAMVDRGMPGGWGTVLATCAAVMVTALPALRRWSEIRSAGWPTLAALLVGGAGFTLYSVGLVYSRVAIIILLFFLTPVWSVLLGRLLMGWRVPVLRMVAIGVGLLGLLVMLGAEGELPLPRGAGEWMALVAGMLWALGTTGIRAKSTLGPMPATFIFAIGAALTACAVAPGFEPWPDTGASLPLLLIALFTGALWWGVSLAALMWAALRLDPARVGILMQTEVLVGALSAALLAGEHLAPLEILGGALVVVAGLLEVLPIRRKAPLRGSGSSAAEPSGPPRP</sequence>
<feature type="transmembrane region" description="Helical" evidence="1">
    <location>
        <begin position="122"/>
        <end position="141"/>
    </location>
</feature>
<proteinExistence type="predicted"/>
<organism evidence="3 4">
    <name type="scientific">Salipiger pallidus</name>
    <dbReference type="NCBI Taxonomy" id="1775170"/>
    <lineage>
        <taxon>Bacteria</taxon>
        <taxon>Pseudomonadati</taxon>
        <taxon>Pseudomonadota</taxon>
        <taxon>Alphaproteobacteria</taxon>
        <taxon>Rhodobacterales</taxon>
        <taxon>Roseobacteraceae</taxon>
        <taxon>Salipiger</taxon>
    </lineage>
</organism>
<dbReference type="SUPFAM" id="SSF103481">
    <property type="entry name" value="Multidrug resistance efflux transporter EmrE"/>
    <property type="match status" value="2"/>
</dbReference>
<keyword evidence="1" id="KW-0812">Transmembrane</keyword>
<dbReference type="InterPro" id="IPR037185">
    <property type="entry name" value="EmrE-like"/>
</dbReference>
<keyword evidence="1" id="KW-1133">Transmembrane helix</keyword>
<evidence type="ECO:0000259" key="2">
    <source>
        <dbReference type="Pfam" id="PF00892"/>
    </source>
</evidence>
<feature type="domain" description="EamA" evidence="2">
    <location>
        <begin position="13"/>
        <end position="139"/>
    </location>
</feature>
<gene>
    <name evidence="3" type="ORF">GCM10011415_41740</name>
</gene>
<accession>A0A8J3EIH1</accession>
<reference evidence="3" key="1">
    <citation type="journal article" date="2014" name="Int. J. Syst. Evol. Microbiol.">
        <title>Complete genome sequence of Corynebacterium casei LMG S-19264T (=DSM 44701T), isolated from a smear-ripened cheese.</title>
        <authorList>
            <consortium name="US DOE Joint Genome Institute (JGI-PGF)"/>
            <person name="Walter F."/>
            <person name="Albersmeier A."/>
            <person name="Kalinowski J."/>
            <person name="Ruckert C."/>
        </authorList>
    </citation>
    <scope>NUCLEOTIDE SEQUENCE</scope>
    <source>
        <strain evidence="3">CGMCC 1.15762</strain>
    </source>
</reference>
<dbReference type="AlphaFoldDB" id="A0A8J3EIH1"/>
<keyword evidence="1" id="KW-0472">Membrane</keyword>
<name>A0A8J3EIH1_9RHOB</name>
<keyword evidence="4" id="KW-1185">Reference proteome</keyword>
<evidence type="ECO:0000313" key="3">
    <source>
        <dbReference type="EMBL" id="GGG86906.1"/>
    </source>
</evidence>
<feature type="transmembrane region" description="Helical" evidence="1">
    <location>
        <begin position="70"/>
        <end position="88"/>
    </location>
</feature>
<dbReference type="Pfam" id="PF00892">
    <property type="entry name" value="EamA"/>
    <property type="match status" value="2"/>
</dbReference>
<feature type="transmembrane region" description="Helical" evidence="1">
    <location>
        <begin position="243"/>
        <end position="263"/>
    </location>
</feature>
<dbReference type="RefSeq" id="WP_188792113.1">
    <property type="nucleotide sequence ID" value="NZ_BMJV01000013.1"/>
</dbReference>
<protein>
    <recommendedName>
        <fullName evidence="2">EamA domain-containing protein</fullName>
    </recommendedName>
</protein>
<comment type="caution">
    <text evidence="3">The sequence shown here is derived from an EMBL/GenBank/DDBJ whole genome shotgun (WGS) entry which is preliminary data.</text>
</comment>
<feature type="transmembrane region" description="Helical" evidence="1">
    <location>
        <begin position="212"/>
        <end position="236"/>
    </location>
</feature>
<dbReference type="GO" id="GO:0016020">
    <property type="term" value="C:membrane"/>
    <property type="evidence" value="ECO:0007669"/>
    <property type="project" value="InterPro"/>
</dbReference>
<dbReference type="InterPro" id="IPR000620">
    <property type="entry name" value="EamA_dom"/>
</dbReference>
<feature type="transmembrane region" description="Helical" evidence="1">
    <location>
        <begin position="7"/>
        <end position="26"/>
    </location>
</feature>
<feature type="transmembrane region" description="Helical" evidence="1">
    <location>
        <begin position="153"/>
        <end position="170"/>
    </location>
</feature>
<feature type="transmembrane region" description="Helical" evidence="1">
    <location>
        <begin position="182"/>
        <end position="200"/>
    </location>
</feature>
<feature type="domain" description="EamA" evidence="2">
    <location>
        <begin position="152"/>
        <end position="280"/>
    </location>
</feature>